<accession>A0A1G7PUP2</accession>
<evidence type="ECO:0000313" key="2">
    <source>
        <dbReference type="EMBL" id="SDF89996.1"/>
    </source>
</evidence>
<keyword evidence="3" id="KW-1185">Reference proteome</keyword>
<organism evidence="2 3">
    <name type="scientific">Limimonas halophila</name>
    <dbReference type="NCBI Taxonomy" id="1082479"/>
    <lineage>
        <taxon>Bacteria</taxon>
        <taxon>Pseudomonadati</taxon>
        <taxon>Pseudomonadota</taxon>
        <taxon>Alphaproteobacteria</taxon>
        <taxon>Rhodospirillales</taxon>
        <taxon>Rhodovibrionaceae</taxon>
        <taxon>Limimonas</taxon>
    </lineage>
</organism>
<dbReference type="CDD" id="cd18873">
    <property type="entry name" value="NUDIX_NadM_like"/>
    <property type="match status" value="1"/>
</dbReference>
<dbReference type="InterPro" id="IPR015797">
    <property type="entry name" value="NUDIX_hydrolase-like_dom_sf"/>
</dbReference>
<dbReference type="OrthoDB" id="9786141at2"/>
<protein>
    <submittedName>
        <fullName evidence="2">Uncharacterized conserved protein</fullName>
    </submittedName>
</protein>
<dbReference type="AlphaFoldDB" id="A0A1G7PUP2"/>
<dbReference type="SUPFAM" id="SSF55811">
    <property type="entry name" value="Nudix"/>
    <property type="match status" value="1"/>
</dbReference>
<dbReference type="PIRSF" id="PIRSF019423">
    <property type="entry name" value="NMN_biosyn"/>
    <property type="match status" value="1"/>
</dbReference>
<feature type="domain" description="NrtR DNA-binding winged helix" evidence="1">
    <location>
        <begin position="258"/>
        <end position="317"/>
    </location>
</feature>
<dbReference type="Gene3D" id="3.90.79.10">
    <property type="entry name" value="Nucleoside Triphosphate Pyrophosphohydrolase"/>
    <property type="match status" value="1"/>
</dbReference>
<evidence type="ECO:0000259" key="1">
    <source>
        <dbReference type="Pfam" id="PF21906"/>
    </source>
</evidence>
<dbReference type="Pfam" id="PF21906">
    <property type="entry name" value="WHD_NrtR"/>
    <property type="match status" value="1"/>
</dbReference>
<gene>
    <name evidence="2" type="ORF">SAMN05216241_10379</name>
</gene>
<dbReference type="InterPro" id="IPR054105">
    <property type="entry name" value="WHD_NrtR"/>
</dbReference>
<dbReference type="InterPro" id="IPR036388">
    <property type="entry name" value="WH-like_DNA-bd_sf"/>
</dbReference>
<dbReference type="STRING" id="1082479.SAMN05216241_10379"/>
<sequence>MTVNGIDTETRLATGASAVTVDLTAVIVAVGAGTPRVLTVRPPTAGADALPWGPLGPEHRTLQAGLRAWVERQTRLRLGYVEQLYTFGDRDRVHAGGDPGGGDRNISVAYLALVDTAAPVGVSDAAWRDWYAHLPWEDARDGVPAARTAIVEHLRGWAERGDTPAERRHRRERVRLTFGGPDTPAPDTPAWDEERALERYELLYEAGLVPEAWQDAGRGVPAWVAELPGTAMAADHRRILATAIARLRAKIKYRPVLFELLPAEFTLLDLQRTAEALSGVRLHKQNFRRLVMRQNLVEPTGEVATDTGGRPARLMRFRPDVLLERPAPGVRVTATRRASPF</sequence>
<dbReference type="RefSeq" id="WP_090019220.1">
    <property type="nucleotide sequence ID" value="NZ_FNCE01000003.1"/>
</dbReference>
<dbReference type="Gene3D" id="1.10.10.10">
    <property type="entry name" value="Winged helix-like DNA-binding domain superfamily/Winged helix DNA-binding domain"/>
    <property type="match status" value="1"/>
</dbReference>
<dbReference type="InterPro" id="IPR036390">
    <property type="entry name" value="WH_DNA-bd_sf"/>
</dbReference>
<dbReference type="SUPFAM" id="SSF46785">
    <property type="entry name" value="Winged helix' DNA-binding domain"/>
    <property type="match status" value="1"/>
</dbReference>
<dbReference type="Proteomes" id="UP000199415">
    <property type="component" value="Unassembled WGS sequence"/>
</dbReference>
<evidence type="ECO:0000313" key="3">
    <source>
        <dbReference type="Proteomes" id="UP000199415"/>
    </source>
</evidence>
<proteinExistence type="predicted"/>
<dbReference type="EMBL" id="FNCE01000003">
    <property type="protein sequence ID" value="SDF89996.1"/>
    <property type="molecule type" value="Genomic_DNA"/>
</dbReference>
<reference evidence="2 3" key="1">
    <citation type="submission" date="2016-10" db="EMBL/GenBank/DDBJ databases">
        <authorList>
            <person name="de Groot N.N."/>
        </authorList>
    </citation>
    <scope>NUCLEOTIDE SEQUENCE [LARGE SCALE GENOMIC DNA]</scope>
    <source>
        <strain evidence="2 3">DSM 25584</strain>
    </source>
</reference>
<dbReference type="InterPro" id="IPR011213">
    <property type="entry name" value="NMN_biosyn"/>
</dbReference>
<name>A0A1G7PUP2_9PROT</name>